<reference evidence="12" key="1">
    <citation type="submission" date="2025-08" db="UniProtKB">
        <authorList>
            <consortium name="RefSeq"/>
        </authorList>
    </citation>
    <scope>IDENTIFICATION</scope>
</reference>
<dbReference type="RefSeq" id="XP_008586530.1">
    <property type="nucleotide sequence ID" value="XM_008588308.1"/>
</dbReference>
<keyword evidence="5" id="KW-0677">Repeat</keyword>
<feature type="domain" description="VWFA" evidence="10">
    <location>
        <begin position="437"/>
        <end position="607"/>
    </location>
</feature>
<feature type="domain" description="VWFA" evidence="10">
    <location>
        <begin position="1001"/>
        <end position="1172"/>
    </location>
</feature>
<dbReference type="Pfam" id="PF00092">
    <property type="entry name" value="VWA"/>
    <property type="match status" value="6"/>
</dbReference>
<evidence type="ECO:0000313" key="12">
    <source>
        <dbReference type="RefSeq" id="XP_008586530.1"/>
    </source>
</evidence>
<evidence type="ECO:0000256" key="6">
    <source>
        <dbReference type="ARBA" id="ARBA00023119"/>
    </source>
</evidence>
<feature type="domain" description="VWFA" evidence="10">
    <location>
        <begin position="623"/>
        <end position="792"/>
    </location>
</feature>
<dbReference type="InterPro" id="IPR002035">
    <property type="entry name" value="VWF_A"/>
</dbReference>
<dbReference type="PANTHER" id="PTHR24020">
    <property type="entry name" value="COLLAGEN ALPHA"/>
    <property type="match status" value="1"/>
</dbReference>
<gene>
    <name evidence="12" type="primary">LOC103603732</name>
</gene>
<dbReference type="GeneID" id="103603732"/>
<dbReference type="InterPro" id="IPR036465">
    <property type="entry name" value="vWFA_dom_sf"/>
</dbReference>
<organism evidence="11 12">
    <name type="scientific">Galeopterus variegatus</name>
    <name type="common">Malayan flying lemur</name>
    <name type="synonym">Cynocephalus variegatus</name>
    <dbReference type="NCBI Taxonomy" id="482537"/>
    <lineage>
        <taxon>Eukaryota</taxon>
        <taxon>Metazoa</taxon>
        <taxon>Chordata</taxon>
        <taxon>Craniata</taxon>
        <taxon>Vertebrata</taxon>
        <taxon>Euteleostomi</taxon>
        <taxon>Mammalia</taxon>
        <taxon>Eutheria</taxon>
        <taxon>Euarchontoglires</taxon>
        <taxon>Dermoptera</taxon>
        <taxon>Cynocephalidae</taxon>
        <taxon>Galeopterus</taxon>
    </lineage>
</organism>
<keyword evidence="11" id="KW-1185">Reference proteome</keyword>
<feature type="chain" id="PRO_5046292851" evidence="9">
    <location>
        <begin position="19"/>
        <end position="1457"/>
    </location>
</feature>
<dbReference type="SMART" id="SM00327">
    <property type="entry name" value="VWA"/>
    <property type="match status" value="7"/>
</dbReference>
<evidence type="ECO:0000256" key="2">
    <source>
        <dbReference type="ARBA" id="ARBA00022525"/>
    </source>
</evidence>
<evidence type="ECO:0000256" key="5">
    <source>
        <dbReference type="ARBA" id="ARBA00022737"/>
    </source>
</evidence>
<dbReference type="PANTHER" id="PTHR24020:SF90">
    <property type="entry name" value="COLLAGEN ALPHA-1(XXI) CHAIN"/>
    <property type="match status" value="1"/>
</dbReference>
<dbReference type="SUPFAM" id="SSF53300">
    <property type="entry name" value="vWA-like"/>
    <property type="match status" value="8"/>
</dbReference>
<evidence type="ECO:0000256" key="4">
    <source>
        <dbReference type="ARBA" id="ARBA00022729"/>
    </source>
</evidence>
<evidence type="ECO:0000256" key="8">
    <source>
        <dbReference type="ARBA" id="ARBA00023278"/>
    </source>
</evidence>
<feature type="signal peptide" evidence="9">
    <location>
        <begin position="1"/>
        <end position="18"/>
    </location>
</feature>
<keyword evidence="8" id="KW-0379">Hydroxylation</keyword>
<feature type="non-terminal residue" evidence="12">
    <location>
        <position position="1457"/>
    </location>
</feature>
<dbReference type="Gene3D" id="3.40.50.410">
    <property type="entry name" value="von Willebrand factor, type A domain"/>
    <property type="match status" value="6"/>
</dbReference>
<evidence type="ECO:0000256" key="3">
    <source>
        <dbReference type="ARBA" id="ARBA00022530"/>
    </source>
</evidence>
<feature type="domain" description="VWFA" evidence="10">
    <location>
        <begin position="28"/>
        <end position="204"/>
    </location>
</feature>
<dbReference type="PRINTS" id="PR00453">
    <property type="entry name" value="VWFADOMAIN"/>
</dbReference>
<sequence>MKMLLILFLVIICSHVSVNQDSGPEYADVVFLVDSSDHLGIKSFPLVKMFINKMITSLPIEASKYRVALAQYSDKLHDEFHLNTFKSRNPILNHLKKNFRFIGGSLRIGNALQEAHRTYFSAPADGRDKKEFPPILVVLASAESEDEVEEAAKALQKDGVKVISVGMEKASEENLKAMATAQFHFNLRTVRDLSKFSQNMTQIIKEAAKHEAGAADDTHVEVCQGPSVADVVFLLDVSINGSQENFDYLKEFLEESISALDIKENCMRVGLVAYSEETKVINSLSMGINKSEVLQHIQNLSPQAGKAYTGAAIKKIRKEVFRAQNGSRKNQGVPQIAVLVTHRASEDNVTKAAVDLRRQGVTIFTLGIEGASDAQLEKIASHPAEQFISKLKTFSDLAAHNQTFLKKLRKQITHRVSVLSERTETLKSGCVDTEEADIYLLIDGSGSTQATDFQEMKTFLSDVVGMFNIAPDKVRVGAVQYADSWDLEFEINKYSNKNDLGKAIENIRQMGGNTNTGAALNFTLKLLQKAKQQRGNKVPCHLVVLTKGMSKDDILEPVNRLREEHIRVHAIGVKEANQTQLRALAGEEKRVYYVHDFDTLKDIRNQVVQEICAEEACKEMKADIMFLVDSSGSIGLENFGKMKTFMKNLVTKSQIGADRVQIGVVQFSDINKEEFQLNRFMSQSEISNAIDRMPHIGETTMTGSALTFVSQYFSPAKGARPNVRKFLILITDGEAHDIVKDPAVALRQEGIIIYSVGVFGSNVTQLEEISGRPDMVFYVENFDILQHIEDDLVFGICSPREECKRIEVLDVVFVIDSSGSIDYHEYNIMKDFMIGLVKKANVGKNQVRFGAMKYADDPEVLFYLDDFGTKSEVISVLQNDQPIGGNTYTAEALGVSDHMFTEARGSRLHRGVPQVLIVITDGESHDADKLNATARALRDKGILVLAVGIAGANPVELLAMAGSSDKYFFVETFGGLKGIFSDVSDSVCNSSKVDCEIEKVDLVFLMDGSNSIHPSDFKKMKDFLASVVQDFDVSLNRVHIGAAQFSHTYRPEFALGTSIGEKEVSSQIESIQQIFGNTHIGAALRQVGHYFRPDMGSRINAGTPQVLLVLTDGKSQDEVAQAAEDLRHKGIEIYSVGIGDVDDQQLIQITGNADKKLMVHNFDELKKIKKRIVRNICTSRGESNCFMDVVVGFDVSTQQKEQTLLEGQPWIETYLQDILRAISSLNGVSCEVGTETQVSVAFQVTNAMEKYSPKFEIYSENILNRLKNVTVKGPSLLNANLLSSLWGAFQNKSAARGKVVLLFSDGLDDDIEKLEQKSDELRKEGTEHGGRQKEQTLLEGQPWIETYLQDILRAISSLNGVSCEVGTETQVSVAFQVTNAMEKYSPKFEIYSENILNRLKNVTVKGPSLLNANLLSSLWGAFQNKSAARGKVVLLFSDGLDDDIEKLEQKSDELRKE</sequence>
<evidence type="ECO:0000256" key="9">
    <source>
        <dbReference type="SAM" id="SignalP"/>
    </source>
</evidence>
<keyword evidence="4 9" id="KW-0732">Signal</keyword>
<feature type="domain" description="VWFA" evidence="10">
    <location>
        <begin position="810"/>
        <end position="983"/>
    </location>
</feature>
<dbReference type="InterPro" id="IPR050525">
    <property type="entry name" value="ECM_Assembly_Org"/>
</dbReference>
<evidence type="ECO:0000313" key="11">
    <source>
        <dbReference type="Proteomes" id="UP000694923"/>
    </source>
</evidence>
<keyword evidence="3" id="KW-0272">Extracellular matrix</keyword>
<keyword evidence="7" id="KW-0325">Glycoprotein</keyword>
<name>A0ABM0S0Y9_GALVR</name>
<evidence type="ECO:0000256" key="7">
    <source>
        <dbReference type="ARBA" id="ARBA00023180"/>
    </source>
</evidence>
<dbReference type="CDD" id="cd01450">
    <property type="entry name" value="vWFA_subfamily_ECM"/>
    <property type="match status" value="1"/>
</dbReference>
<evidence type="ECO:0000259" key="10">
    <source>
        <dbReference type="PROSITE" id="PS50234"/>
    </source>
</evidence>
<accession>A0ABM0S0Y9</accession>
<keyword evidence="6" id="KW-0176">Collagen</keyword>
<keyword evidence="2" id="KW-0964">Secreted</keyword>
<proteinExistence type="predicted"/>
<dbReference type="PROSITE" id="PS50234">
    <property type="entry name" value="VWFA"/>
    <property type="match status" value="6"/>
</dbReference>
<dbReference type="CDD" id="cd01472">
    <property type="entry name" value="vWA_collagen"/>
    <property type="match status" value="3"/>
</dbReference>
<feature type="domain" description="VWFA" evidence="10">
    <location>
        <begin position="230"/>
        <end position="412"/>
    </location>
</feature>
<protein>
    <submittedName>
        <fullName evidence="12">Collagen alpha-6(VI) chain-like</fullName>
    </submittedName>
</protein>
<comment type="subcellular location">
    <subcellularLocation>
        <location evidence="1">Secreted</location>
        <location evidence="1">Extracellular space</location>
        <location evidence="1">Extracellular matrix</location>
    </subcellularLocation>
</comment>
<dbReference type="Proteomes" id="UP000694923">
    <property type="component" value="Unplaced"/>
</dbReference>
<evidence type="ECO:0000256" key="1">
    <source>
        <dbReference type="ARBA" id="ARBA00004498"/>
    </source>
</evidence>